<dbReference type="Proteomes" id="UP000076727">
    <property type="component" value="Unassembled WGS sequence"/>
</dbReference>
<evidence type="ECO:0000313" key="3">
    <source>
        <dbReference type="Proteomes" id="UP000076727"/>
    </source>
</evidence>
<proteinExistence type="predicted"/>
<protein>
    <submittedName>
        <fullName evidence="2">Uncharacterized protein</fullName>
    </submittedName>
</protein>
<dbReference type="AlphaFoldDB" id="A0A165MNE8"/>
<organism evidence="2 3">
    <name type="scientific">Daedalea quercina L-15889</name>
    <dbReference type="NCBI Taxonomy" id="1314783"/>
    <lineage>
        <taxon>Eukaryota</taxon>
        <taxon>Fungi</taxon>
        <taxon>Dikarya</taxon>
        <taxon>Basidiomycota</taxon>
        <taxon>Agaricomycotina</taxon>
        <taxon>Agaricomycetes</taxon>
        <taxon>Polyporales</taxon>
        <taxon>Fomitopsis</taxon>
    </lineage>
</organism>
<feature type="region of interest" description="Disordered" evidence="1">
    <location>
        <begin position="1"/>
        <end position="27"/>
    </location>
</feature>
<evidence type="ECO:0000313" key="2">
    <source>
        <dbReference type="EMBL" id="KZT65913.1"/>
    </source>
</evidence>
<evidence type="ECO:0000256" key="1">
    <source>
        <dbReference type="SAM" id="MobiDB-lite"/>
    </source>
</evidence>
<sequence length="86" mass="9137">MADARSRWGGGRGGGGGGGGGGTKRRWTMDDRLSVQTARADSFSFSLSLSAVPLLLWHVTRVWIDRGPWLAPACCCLPRSSSCLPC</sequence>
<feature type="compositionally biased region" description="Gly residues" evidence="1">
    <location>
        <begin position="8"/>
        <end position="22"/>
    </location>
</feature>
<name>A0A165MNE8_9APHY</name>
<dbReference type="EMBL" id="KV429098">
    <property type="protein sequence ID" value="KZT65913.1"/>
    <property type="molecule type" value="Genomic_DNA"/>
</dbReference>
<reference evidence="2 3" key="1">
    <citation type="journal article" date="2016" name="Mol. Biol. Evol.">
        <title>Comparative Genomics of Early-Diverging Mushroom-Forming Fungi Provides Insights into the Origins of Lignocellulose Decay Capabilities.</title>
        <authorList>
            <person name="Nagy L.G."/>
            <person name="Riley R."/>
            <person name="Tritt A."/>
            <person name="Adam C."/>
            <person name="Daum C."/>
            <person name="Floudas D."/>
            <person name="Sun H."/>
            <person name="Yadav J.S."/>
            <person name="Pangilinan J."/>
            <person name="Larsson K.H."/>
            <person name="Matsuura K."/>
            <person name="Barry K."/>
            <person name="Labutti K."/>
            <person name="Kuo R."/>
            <person name="Ohm R.A."/>
            <person name="Bhattacharya S.S."/>
            <person name="Shirouzu T."/>
            <person name="Yoshinaga Y."/>
            <person name="Martin F.M."/>
            <person name="Grigoriev I.V."/>
            <person name="Hibbett D.S."/>
        </authorList>
    </citation>
    <scope>NUCLEOTIDE SEQUENCE [LARGE SCALE GENOMIC DNA]</scope>
    <source>
        <strain evidence="2 3">L-15889</strain>
    </source>
</reference>
<keyword evidence="3" id="KW-1185">Reference proteome</keyword>
<accession>A0A165MNE8</accession>
<gene>
    <name evidence="2" type="ORF">DAEQUDRAFT_494647</name>
</gene>